<protein>
    <recommendedName>
        <fullName evidence="5">LTXXQ motif family protein</fullName>
    </recommendedName>
</protein>
<dbReference type="Proteomes" id="UP000198916">
    <property type="component" value="Unassembled WGS sequence"/>
</dbReference>
<evidence type="ECO:0000313" key="3">
    <source>
        <dbReference type="EMBL" id="SEL16570.1"/>
    </source>
</evidence>
<reference evidence="4" key="1">
    <citation type="submission" date="2016-10" db="EMBL/GenBank/DDBJ databases">
        <authorList>
            <person name="Varghese N."/>
            <person name="Submissions S."/>
        </authorList>
    </citation>
    <scope>NUCLEOTIDE SEQUENCE [LARGE SCALE GENOMIC DNA]</scope>
    <source>
        <strain evidence="4">Jip14</strain>
    </source>
</reference>
<feature type="signal peptide" evidence="2">
    <location>
        <begin position="1"/>
        <end position="20"/>
    </location>
</feature>
<dbReference type="OrthoDB" id="798005at2"/>
<name>A0A1H7MZ83_9SPHI</name>
<evidence type="ECO:0000256" key="1">
    <source>
        <dbReference type="SAM" id="MobiDB-lite"/>
    </source>
</evidence>
<keyword evidence="4" id="KW-1185">Reference proteome</keyword>
<gene>
    <name evidence="3" type="ORF">SAMN05421740_103701</name>
</gene>
<organism evidence="3 4">
    <name type="scientific">Parapedobacter koreensis</name>
    <dbReference type="NCBI Taxonomy" id="332977"/>
    <lineage>
        <taxon>Bacteria</taxon>
        <taxon>Pseudomonadati</taxon>
        <taxon>Bacteroidota</taxon>
        <taxon>Sphingobacteriia</taxon>
        <taxon>Sphingobacteriales</taxon>
        <taxon>Sphingobacteriaceae</taxon>
        <taxon>Parapedobacter</taxon>
    </lineage>
</organism>
<evidence type="ECO:0008006" key="5">
    <source>
        <dbReference type="Google" id="ProtNLM"/>
    </source>
</evidence>
<feature type="compositionally biased region" description="Basic residues" evidence="1">
    <location>
        <begin position="133"/>
        <end position="144"/>
    </location>
</feature>
<accession>A0A1H7MZ83</accession>
<evidence type="ECO:0000313" key="4">
    <source>
        <dbReference type="Proteomes" id="UP000198916"/>
    </source>
</evidence>
<feature type="chain" id="PRO_5011485741" description="LTXXQ motif family protein" evidence="2">
    <location>
        <begin position="21"/>
        <end position="162"/>
    </location>
</feature>
<proteinExistence type="predicted"/>
<dbReference type="STRING" id="332977.SAMN05421740_103701"/>
<dbReference type="EMBL" id="FNZR01000003">
    <property type="protein sequence ID" value="SEL16570.1"/>
    <property type="molecule type" value="Genomic_DNA"/>
</dbReference>
<dbReference type="RefSeq" id="WP_090605333.1">
    <property type="nucleotide sequence ID" value="NZ_FNZR01000003.1"/>
</dbReference>
<evidence type="ECO:0000256" key="2">
    <source>
        <dbReference type="SAM" id="SignalP"/>
    </source>
</evidence>
<keyword evidence="2" id="KW-0732">Signal</keyword>
<feature type="compositionally biased region" description="Basic and acidic residues" evidence="1">
    <location>
        <begin position="95"/>
        <end position="132"/>
    </location>
</feature>
<sequence length="162" mass="18580">MKNATLITLLISGMAFSAVAQQHRPVQPQSAEDIAKMRTDQLTERLGLSDEQQKEVYALNLEKAEKMKVSREERSAKMAELRDEMKADRERLDNILTEEQRETLKQQQAERAEKMKTAMKARKDGKSRGERFRKGHRNFHKRGGAKADTTQTTPTEVIPNVK</sequence>
<dbReference type="AlphaFoldDB" id="A0A1H7MZ83"/>
<feature type="region of interest" description="Disordered" evidence="1">
    <location>
        <begin position="95"/>
        <end position="162"/>
    </location>
</feature>